<accession>A0A8J3PG99</accession>
<reference evidence="1" key="1">
    <citation type="submission" date="2021-01" db="EMBL/GenBank/DDBJ databases">
        <title>Whole genome shotgun sequence of Catellatospora methionotrophica NBRC 14553.</title>
        <authorList>
            <person name="Komaki H."/>
            <person name="Tamura T."/>
        </authorList>
    </citation>
    <scope>NUCLEOTIDE SEQUENCE</scope>
    <source>
        <strain evidence="1">NBRC 14553</strain>
    </source>
</reference>
<evidence type="ECO:0000313" key="2">
    <source>
        <dbReference type="Proteomes" id="UP000660339"/>
    </source>
</evidence>
<gene>
    <name evidence="1" type="ORF">Cme02nite_48780</name>
</gene>
<dbReference type="SUPFAM" id="SSF53335">
    <property type="entry name" value="S-adenosyl-L-methionine-dependent methyltransferases"/>
    <property type="match status" value="1"/>
</dbReference>
<proteinExistence type="predicted"/>
<dbReference type="Pfam" id="PF04672">
    <property type="entry name" value="Methyltransf_19"/>
    <property type="match status" value="1"/>
</dbReference>
<dbReference type="PIRSF" id="PIRSF017393">
    <property type="entry name" value="MTase_SAV2177"/>
    <property type="match status" value="1"/>
</dbReference>
<dbReference type="InterPro" id="IPR006764">
    <property type="entry name" value="SAM_dep_MeTrfase_SAV2177_type"/>
</dbReference>
<name>A0A8J3PG99_9ACTN</name>
<protein>
    <recommendedName>
        <fullName evidence="3">S-adenosyl methyltransferase</fullName>
    </recommendedName>
</protein>
<dbReference type="EMBL" id="BONJ01000028">
    <property type="protein sequence ID" value="GIG16546.1"/>
    <property type="molecule type" value="Genomic_DNA"/>
</dbReference>
<dbReference type="AlphaFoldDB" id="A0A8J3PG99"/>
<keyword evidence="2" id="KW-1185">Reference proteome</keyword>
<dbReference type="Proteomes" id="UP000660339">
    <property type="component" value="Unassembled WGS sequence"/>
</dbReference>
<evidence type="ECO:0000313" key="1">
    <source>
        <dbReference type="EMBL" id="GIG16546.1"/>
    </source>
</evidence>
<dbReference type="InterPro" id="IPR029063">
    <property type="entry name" value="SAM-dependent_MTases_sf"/>
</dbReference>
<sequence>MYDYYLGGTEATPVDQAAAEQVLAAAPQVRVAVRENRQFLDRVVTHLAALGIRQFLDLGSGLPTQRNVHELLPPGARVVYVDYDPHVVDRSRTLLADVDNATCLLGDVRELDAILDGCELDLSRPVGVLMLAVLNFVGDEDDPAGLLTALRPRLAEGSHLAVSHGAREDADLVEGIQSRYQRASGQAVLRTREEVLGLLAGWRVEPPGVVYGAQWPHASADPGTRLTFAVLCRP</sequence>
<organism evidence="1 2">
    <name type="scientific">Catellatospora methionotrophica</name>
    <dbReference type="NCBI Taxonomy" id="121620"/>
    <lineage>
        <taxon>Bacteria</taxon>
        <taxon>Bacillati</taxon>
        <taxon>Actinomycetota</taxon>
        <taxon>Actinomycetes</taxon>
        <taxon>Micromonosporales</taxon>
        <taxon>Micromonosporaceae</taxon>
        <taxon>Catellatospora</taxon>
    </lineage>
</organism>
<evidence type="ECO:0008006" key="3">
    <source>
        <dbReference type="Google" id="ProtNLM"/>
    </source>
</evidence>
<comment type="caution">
    <text evidence="1">The sequence shown here is derived from an EMBL/GenBank/DDBJ whole genome shotgun (WGS) entry which is preliminary data.</text>
</comment>
<dbReference type="Gene3D" id="3.40.50.150">
    <property type="entry name" value="Vaccinia Virus protein VP39"/>
    <property type="match status" value="1"/>
</dbReference>